<keyword evidence="3" id="KW-1185">Reference proteome</keyword>
<dbReference type="GO" id="GO:0005524">
    <property type="term" value="F:ATP binding"/>
    <property type="evidence" value="ECO:0007669"/>
    <property type="project" value="InterPro"/>
</dbReference>
<dbReference type="Proteomes" id="UP000636709">
    <property type="component" value="Unassembled WGS sequence"/>
</dbReference>
<dbReference type="GO" id="GO:0004672">
    <property type="term" value="F:protein kinase activity"/>
    <property type="evidence" value="ECO:0007669"/>
    <property type="project" value="InterPro"/>
</dbReference>
<dbReference type="InterPro" id="IPR011009">
    <property type="entry name" value="Kinase-like_dom_sf"/>
</dbReference>
<reference evidence="2" key="1">
    <citation type="submission" date="2020-07" db="EMBL/GenBank/DDBJ databases">
        <title>Genome sequence and genetic diversity analysis of an under-domesticated orphan crop, white fonio (Digitaria exilis).</title>
        <authorList>
            <person name="Bennetzen J.L."/>
            <person name="Chen S."/>
            <person name="Ma X."/>
            <person name="Wang X."/>
            <person name="Yssel A.E.J."/>
            <person name="Chaluvadi S.R."/>
            <person name="Johnson M."/>
            <person name="Gangashetty P."/>
            <person name="Hamidou F."/>
            <person name="Sanogo M.D."/>
            <person name="Zwaenepoel A."/>
            <person name="Wallace J."/>
            <person name="Van De Peer Y."/>
            <person name="Van Deynze A."/>
        </authorList>
    </citation>
    <scope>NUCLEOTIDE SEQUENCE</scope>
    <source>
        <tissue evidence="2">Leaves</tissue>
    </source>
</reference>
<protein>
    <recommendedName>
        <fullName evidence="1">Protein kinase domain-containing protein</fullName>
    </recommendedName>
</protein>
<dbReference type="OrthoDB" id="187462at2759"/>
<dbReference type="InterPro" id="IPR000719">
    <property type="entry name" value="Prot_kinase_dom"/>
</dbReference>
<dbReference type="EMBL" id="JACEFO010000319">
    <property type="protein sequence ID" value="KAF8775520.1"/>
    <property type="molecule type" value="Genomic_DNA"/>
</dbReference>
<proteinExistence type="predicted"/>
<name>A0A835FVR0_9POAL</name>
<comment type="caution">
    <text evidence="2">The sequence shown here is derived from an EMBL/GenBank/DDBJ whole genome shotgun (WGS) entry which is preliminary data.</text>
</comment>
<gene>
    <name evidence="2" type="ORF">HU200_004520</name>
</gene>
<dbReference type="AlphaFoldDB" id="A0A835FVR0"/>
<accession>A0A835FVR0</accession>
<dbReference type="PROSITE" id="PS50011">
    <property type="entry name" value="PROTEIN_KINASE_DOM"/>
    <property type="match status" value="1"/>
</dbReference>
<sequence length="72" mass="7846">MDTTMMPKIADFGLSRILDPLKSQTRIHGTVAGSLGYMAPEYLLEGVVSPKADVFSLGKIFMEIVTGQRDCP</sequence>
<dbReference type="SUPFAM" id="SSF56112">
    <property type="entry name" value="Protein kinase-like (PK-like)"/>
    <property type="match status" value="1"/>
</dbReference>
<dbReference type="Gene3D" id="1.10.510.10">
    <property type="entry name" value="Transferase(Phosphotransferase) domain 1"/>
    <property type="match status" value="1"/>
</dbReference>
<feature type="domain" description="Protein kinase" evidence="1">
    <location>
        <begin position="1"/>
        <end position="72"/>
    </location>
</feature>
<dbReference type="PANTHER" id="PTHR45707">
    <property type="entry name" value="C2 CALCIUM/LIPID-BINDING PLANT PHOSPHORIBOSYLTRANSFERASE FAMILY PROTEIN"/>
    <property type="match status" value="1"/>
</dbReference>
<evidence type="ECO:0000313" key="2">
    <source>
        <dbReference type="EMBL" id="KAF8775520.1"/>
    </source>
</evidence>
<evidence type="ECO:0000313" key="3">
    <source>
        <dbReference type="Proteomes" id="UP000636709"/>
    </source>
</evidence>
<dbReference type="PANTHER" id="PTHR45707:SF81">
    <property type="entry name" value="PROTEIN KINASE DOMAIN-CONTAINING PROTEIN"/>
    <property type="match status" value="1"/>
</dbReference>
<dbReference type="Pfam" id="PF00069">
    <property type="entry name" value="Pkinase"/>
    <property type="match status" value="1"/>
</dbReference>
<organism evidence="2 3">
    <name type="scientific">Digitaria exilis</name>
    <dbReference type="NCBI Taxonomy" id="1010633"/>
    <lineage>
        <taxon>Eukaryota</taxon>
        <taxon>Viridiplantae</taxon>
        <taxon>Streptophyta</taxon>
        <taxon>Embryophyta</taxon>
        <taxon>Tracheophyta</taxon>
        <taxon>Spermatophyta</taxon>
        <taxon>Magnoliopsida</taxon>
        <taxon>Liliopsida</taxon>
        <taxon>Poales</taxon>
        <taxon>Poaceae</taxon>
        <taxon>PACMAD clade</taxon>
        <taxon>Panicoideae</taxon>
        <taxon>Panicodae</taxon>
        <taxon>Paniceae</taxon>
        <taxon>Anthephorinae</taxon>
        <taxon>Digitaria</taxon>
    </lineage>
</organism>
<evidence type="ECO:0000259" key="1">
    <source>
        <dbReference type="PROSITE" id="PS50011"/>
    </source>
</evidence>